<dbReference type="Pfam" id="PF12298">
    <property type="entry name" value="Bot1p"/>
    <property type="match status" value="1"/>
</dbReference>
<dbReference type="EMBL" id="AAYY01000010">
    <property type="protein sequence ID" value="EDP42783.1"/>
    <property type="molecule type" value="Genomic_DNA"/>
</dbReference>
<keyword evidence="3" id="KW-1185">Reference proteome</keyword>
<accession>A8Q6J2</accession>
<dbReference type="RefSeq" id="XP_001729997.1">
    <property type="nucleotide sequence ID" value="XM_001729945.1"/>
</dbReference>
<proteinExistence type="predicted"/>
<evidence type="ECO:0008006" key="4">
    <source>
        <dbReference type="Google" id="ProtNLM"/>
    </source>
</evidence>
<feature type="region of interest" description="Disordered" evidence="1">
    <location>
        <begin position="163"/>
        <end position="197"/>
    </location>
</feature>
<dbReference type="GO" id="GO:0032543">
    <property type="term" value="P:mitochondrial translation"/>
    <property type="evidence" value="ECO:0007669"/>
    <property type="project" value="TreeGrafter"/>
</dbReference>
<dbReference type="InParanoid" id="A8Q6J2"/>
<dbReference type="GO" id="GO:0005763">
    <property type="term" value="C:mitochondrial small ribosomal subunit"/>
    <property type="evidence" value="ECO:0007669"/>
    <property type="project" value="TreeGrafter"/>
</dbReference>
<dbReference type="PANTHER" id="PTHR28158:SF1">
    <property type="entry name" value="SMALL RIBOSOMAL SUBUNIT PROTEIN MS45"/>
    <property type="match status" value="1"/>
</dbReference>
<feature type="region of interest" description="Disordered" evidence="1">
    <location>
        <begin position="16"/>
        <end position="52"/>
    </location>
</feature>
<protein>
    <recommendedName>
        <fullName evidence="4">37S ribosomal protein S35, mitochondrial</fullName>
    </recommendedName>
</protein>
<dbReference type="GeneID" id="5854304"/>
<feature type="compositionally biased region" description="Basic residues" evidence="1">
    <location>
        <begin position="265"/>
        <end position="284"/>
    </location>
</feature>
<evidence type="ECO:0000313" key="2">
    <source>
        <dbReference type="EMBL" id="EDP42783.1"/>
    </source>
</evidence>
<feature type="region of interest" description="Disordered" evidence="1">
    <location>
        <begin position="263"/>
        <end position="284"/>
    </location>
</feature>
<sequence length="284" mass="31851">MWWEFGAVRSSAAARSSVRAYATRAGSSGTEMPVRKGGRDRSARSSLSSAPLPPYRQWLKSGAKAFRYPSPRRGPHWIGDTPFPLNPAFAPLPPVHQSVRDDMWRLHTQSPTQWTVRSLSSKFRVNMERTEAILRLKALEDVYEKEGKPLQTELQRHMERLLGSRPTSLNESEPVATSRPHSPRGAPYEELSEDVDPSTYVSPLATAIRESNMMHRETMRHLPTGSPTGADTSRMIDAFHTGRAPLRVVKVDADSYAGVGTVERNRKRAAHRAKQREKRSGKTS</sequence>
<dbReference type="OMA" id="NWIGDTP"/>
<dbReference type="InterPro" id="IPR021036">
    <property type="entry name" value="Ribosomal_mS45"/>
</dbReference>
<evidence type="ECO:0000256" key="1">
    <source>
        <dbReference type="SAM" id="MobiDB-lite"/>
    </source>
</evidence>
<organism evidence="2 3">
    <name type="scientific">Malassezia globosa (strain ATCC MYA-4612 / CBS 7966)</name>
    <name type="common">Dandruff-associated fungus</name>
    <dbReference type="NCBI Taxonomy" id="425265"/>
    <lineage>
        <taxon>Eukaryota</taxon>
        <taxon>Fungi</taxon>
        <taxon>Dikarya</taxon>
        <taxon>Basidiomycota</taxon>
        <taxon>Ustilaginomycotina</taxon>
        <taxon>Malasseziomycetes</taxon>
        <taxon>Malasseziales</taxon>
        <taxon>Malasseziaceae</taxon>
        <taxon>Malassezia</taxon>
    </lineage>
</organism>
<feature type="compositionally biased region" description="Low complexity" evidence="1">
    <location>
        <begin position="16"/>
        <end position="25"/>
    </location>
</feature>
<reference evidence="2 3" key="1">
    <citation type="journal article" date="2007" name="Proc. Natl. Acad. Sci. U.S.A.">
        <title>Dandruff-associated Malassezia genomes reveal convergent and divergent virulence traits shared with plant and human fungal pathogens.</title>
        <authorList>
            <person name="Xu J."/>
            <person name="Saunders C.W."/>
            <person name="Hu P."/>
            <person name="Grant R.A."/>
            <person name="Boekhout T."/>
            <person name="Kuramae E.E."/>
            <person name="Kronstad J.W."/>
            <person name="Deangelis Y.M."/>
            <person name="Reeder N.L."/>
            <person name="Johnstone K.R."/>
            <person name="Leland M."/>
            <person name="Fieno A.M."/>
            <person name="Begley W.M."/>
            <person name="Sun Y."/>
            <person name="Lacey M.P."/>
            <person name="Chaudhary T."/>
            <person name="Keough T."/>
            <person name="Chu L."/>
            <person name="Sears R."/>
            <person name="Yuan B."/>
            <person name="Dawson T.L.Jr."/>
        </authorList>
    </citation>
    <scope>NUCLEOTIDE SEQUENCE [LARGE SCALE GENOMIC DNA]</scope>
    <source>
        <strain evidence="3">ATCC MYA-4612 / CBS 7966</strain>
    </source>
</reference>
<dbReference type="VEuPathDB" id="FungiDB:MGL_2983"/>
<dbReference type="OrthoDB" id="10052321at2759"/>
<feature type="compositionally biased region" description="Basic and acidic residues" evidence="1">
    <location>
        <begin position="33"/>
        <end position="43"/>
    </location>
</feature>
<name>A8Q6J2_MALGO</name>
<dbReference type="GO" id="GO:0003735">
    <property type="term" value="F:structural constituent of ribosome"/>
    <property type="evidence" value="ECO:0007669"/>
    <property type="project" value="TreeGrafter"/>
</dbReference>
<evidence type="ECO:0000313" key="3">
    <source>
        <dbReference type="Proteomes" id="UP000008837"/>
    </source>
</evidence>
<comment type="caution">
    <text evidence="2">The sequence shown here is derived from an EMBL/GenBank/DDBJ whole genome shotgun (WGS) entry which is preliminary data.</text>
</comment>
<dbReference type="Proteomes" id="UP000008837">
    <property type="component" value="Unassembled WGS sequence"/>
</dbReference>
<dbReference type="AlphaFoldDB" id="A8Q6J2"/>
<dbReference type="KEGG" id="mgl:MGL_2983"/>
<dbReference type="PANTHER" id="PTHR28158">
    <property type="entry name" value="37S RIBOSOMAL PROTEIN S35, MITOCHONDRIAL"/>
    <property type="match status" value="1"/>
</dbReference>
<gene>
    <name evidence="2" type="ORF">MGL_2983</name>
</gene>